<dbReference type="PRINTS" id="PR00344">
    <property type="entry name" value="BCTRLSENSOR"/>
</dbReference>
<dbReference type="SUPFAM" id="SSF52172">
    <property type="entry name" value="CheY-like"/>
    <property type="match status" value="1"/>
</dbReference>
<dbReference type="FunFam" id="3.30.565.10:FF:000010">
    <property type="entry name" value="Sensor histidine kinase RcsC"/>
    <property type="match status" value="1"/>
</dbReference>
<dbReference type="PANTHER" id="PTHR43547">
    <property type="entry name" value="TWO-COMPONENT HISTIDINE KINASE"/>
    <property type="match status" value="1"/>
</dbReference>
<dbReference type="Gene3D" id="1.10.287.130">
    <property type="match status" value="1"/>
</dbReference>
<dbReference type="PROSITE" id="PS50110">
    <property type="entry name" value="RESPONSE_REGULATORY"/>
    <property type="match status" value="1"/>
</dbReference>
<feature type="modified residue" description="4-aspartylphosphate" evidence="4">
    <location>
        <position position="691"/>
    </location>
</feature>
<dbReference type="InterPro" id="IPR036097">
    <property type="entry name" value="HisK_dim/P_sf"/>
</dbReference>
<dbReference type="CDD" id="cd17580">
    <property type="entry name" value="REC_2_DhkD-like"/>
    <property type="match status" value="1"/>
</dbReference>
<dbReference type="EMBL" id="MH908893">
    <property type="protein sequence ID" value="AYM53070.1"/>
    <property type="molecule type" value="Genomic_DNA"/>
</dbReference>
<dbReference type="InterPro" id="IPR036890">
    <property type="entry name" value="HATPase_C_sf"/>
</dbReference>
<dbReference type="SMART" id="SM00448">
    <property type="entry name" value="REC"/>
    <property type="match status" value="1"/>
</dbReference>
<dbReference type="Pfam" id="PF02518">
    <property type="entry name" value="HATPase_c"/>
    <property type="match status" value="1"/>
</dbReference>
<dbReference type="InterPro" id="IPR004358">
    <property type="entry name" value="Sig_transdc_His_kin-like_C"/>
</dbReference>
<sequence>MSALAELIERQKDRVLAACERRLAQRGIRAEHVPQHLDTLCQALRGSEDSQESRLPDAVHEIGALVDAVMELPDAASRDVRDLAALARWSAACSAGAVAERFKADARRPLELFEQAPGFVAFLRGPQMVFEVANAAYHQLVGHRQVVGKTVREVLPELEGQGYFELLERVYSSGEPYIGKQSKVVLQPSPGEASTEAYLDFIYQPIRDAHGQVTGILVQGQEVTQVRLLGQRGEQAEAALRASEERYRRLFASIDDAYCLLQMILDDNGQTVDYRFLEANSAFETHTGLVGAVGKTARELVPDLDDSWFRLYGRVAETGETAKFENHAPAMNRWFEVYATRVGPAELRQVALVFKDVSERKRIEAHRAELFALESAARREAETATRLRDEFLATVSHELRTPLTSILGWAQMLQLDGLSAEQRRHAIDTIERNARAQAQLIEDLLDVSSILAGKLRLEVQTVNIQEIVEAALETVRPAAEARGVRLQATLASGATVMGDPQRLQQVVWNLLSNAVKFTPRAGRVQVLVERRDSSVEIVVADTGKGIAPEFQPHVFERFRQADGATTRRHGGLGLGLSIVRQLVEMHGGTVSVFSEGEDRGASFTVRIPLAVTLRREIEAPETLRKEAAKQDLNCPPELAGLRVLIVDDERDTREMLAMLLRRCGVEVSLAASAAEALRLIESERPDVLVSDIGMPGEDGYSLLEKVRKLPREAGGSLPAVALTAYARSEDRTRALLAGFNNHVAKPVEPLELLAVIASLSWRTRKTTT</sequence>
<keyword evidence="3 4" id="KW-0597">Phosphoprotein</keyword>
<dbReference type="AlphaFoldDB" id="A0A3Q8I5S5"/>
<dbReference type="Gene3D" id="3.40.50.2300">
    <property type="match status" value="1"/>
</dbReference>
<dbReference type="InterPro" id="IPR035965">
    <property type="entry name" value="PAS-like_dom_sf"/>
</dbReference>
<dbReference type="CDD" id="cd00082">
    <property type="entry name" value="HisKA"/>
    <property type="match status" value="1"/>
</dbReference>
<dbReference type="Pfam" id="PF00512">
    <property type="entry name" value="HisKA"/>
    <property type="match status" value="1"/>
</dbReference>
<name>A0A3Q8I5S5_9BACT</name>
<proteinExistence type="predicted"/>
<evidence type="ECO:0000256" key="1">
    <source>
        <dbReference type="ARBA" id="ARBA00000085"/>
    </source>
</evidence>
<dbReference type="EC" id="2.7.13.3" evidence="2"/>
<dbReference type="PROSITE" id="PS50109">
    <property type="entry name" value="HIS_KIN"/>
    <property type="match status" value="1"/>
</dbReference>
<dbReference type="SUPFAM" id="SSF47384">
    <property type="entry name" value="Homodimeric domain of signal transducing histidine kinase"/>
    <property type="match status" value="1"/>
</dbReference>
<evidence type="ECO:0000256" key="4">
    <source>
        <dbReference type="PROSITE-ProRule" id="PRU00169"/>
    </source>
</evidence>
<dbReference type="InterPro" id="IPR003594">
    <property type="entry name" value="HATPase_dom"/>
</dbReference>
<dbReference type="Gene3D" id="3.30.450.20">
    <property type="entry name" value="PAS domain"/>
    <property type="match status" value="2"/>
</dbReference>
<dbReference type="SMART" id="SM00388">
    <property type="entry name" value="HisKA"/>
    <property type="match status" value="1"/>
</dbReference>
<evidence type="ECO:0000256" key="2">
    <source>
        <dbReference type="ARBA" id="ARBA00012438"/>
    </source>
</evidence>
<evidence type="ECO:0000259" key="6">
    <source>
        <dbReference type="PROSITE" id="PS50110"/>
    </source>
</evidence>
<comment type="catalytic activity">
    <reaction evidence="1">
        <text>ATP + protein L-histidine = ADP + protein N-phospho-L-histidine.</text>
        <dbReference type="EC" id="2.7.13.3"/>
    </reaction>
</comment>
<feature type="domain" description="Histidine kinase" evidence="5">
    <location>
        <begin position="394"/>
        <end position="611"/>
    </location>
</feature>
<keyword evidence="7" id="KW-0808">Transferase</keyword>
<dbReference type="InterPro" id="IPR013656">
    <property type="entry name" value="PAS_4"/>
</dbReference>
<dbReference type="Pfam" id="PF00072">
    <property type="entry name" value="Response_reg"/>
    <property type="match status" value="1"/>
</dbReference>
<dbReference type="InterPro" id="IPR001789">
    <property type="entry name" value="Sig_transdc_resp-reg_receiver"/>
</dbReference>
<dbReference type="SMART" id="SM00387">
    <property type="entry name" value="HATPase_c"/>
    <property type="match status" value="1"/>
</dbReference>
<dbReference type="GO" id="GO:0000155">
    <property type="term" value="F:phosphorelay sensor kinase activity"/>
    <property type="evidence" value="ECO:0007669"/>
    <property type="project" value="InterPro"/>
</dbReference>
<dbReference type="PANTHER" id="PTHR43547:SF2">
    <property type="entry name" value="HYBRID SIGNAL TRANSDUCTION HISTIDINE KINASE C"/>
    <property type="match status" value="1"/>
</dbReference>
<dbReference type="InterPro" id="IPR003661">
    <property type="entry name" value="HisK_dim/P_dom"/>
</dbReference>
<protein>
    <recommendedName>
        <fullName evidence="2">histidine kinase</fullName>
        <ecNumber evidence="2">2.7.13.3</ecNumber>
    </recommendedName>
</protein>
<dbReference type="Pfam" id="PF13188">
    <property type="entry name" value="PAS_8"/>
    <property type="match status" value="1"/>
</dbReference>
<feature type="domain" description="Response regulatory" evidence="6">
    <location>
        <begin position="642"/>
        <end position="760"/>
    </location>
</feature>
<dbReference type="InterPro" id="IPR000014">
    <property type="entry name" value="PAS"/>
</dbReference>
<dbReference type="SUPFAM" id="SSF55874">
    <property type="entry name" value="ATPase domain of HSP90 chaperone/DNA topoisomerase II/histidine kinase"/>
    <property type="match status" value="1"/>
</dbReference>
<evidence type="ECO:0000313" key="7">
    <source>
        <dbReference type="EMBL" id="AYM53070.1"/>
    </source>
</evidence>
<evidence type="ECO:0000259" key="5">
    <source>
        <dbReference type="PROSITE" id="PS50109"/>
    </source>
</evidence>
<dbReference type="NCBIfam" id="TIGR00229">
    <property type="entry name" value="sensory_box"/>
    <property type="match status" value="1"/>
</dbReference>
<dbReference type="Gene3D" id="3.30.565.10">
    <property type="entry name" value="Histidine kinase-like ATPase, C-terminal domain"/>
    <property type="match status" value="1"/>
</dbReference>
<keyword evidence="7" id="KW-0418">Kinase</keyword>
<dbReference type="Pfam" id="PF08448">
    <property type="entry name" value="PAS_4"/>
    <property type="match status" value="1"/>
</dbReference>
<accession>A0A3Q8I5S5</accession>
<reference evidence="7" key="1">
    <citation type="journal article" date="2018" name="J. Ind. Microbiol. Biotechnol.">
        <title>Genome mining reveals uncommon alkylpyrones as type III PKS products from myxobacteria.</title>
        <authorList>
            <person name="Hug J.J."/>
            <person name="Panter F."/>
            <person name="Krug D."/>
            <person name="Muller R."/>
        </authorList>
    </citation>
    <scope>NUCLEOTIDE SEQUENCE</scope>
    <source>
        <strain evidence="7">MNa3061</strain>
    </source>
</reference>
<dbReference type="SUPFAM" id="SSF55785">
    <property type="entry name" value="PYP-like sensor domain (PAS domain)"/>
    <property type="match status" value="2"/>
</dbReference>
<dbReference type="InterPro" id="IPR011006">
    <property type="entry name" value="CheY-like_superfamily"/>
</dbReference>
<dbReference type="CDD" id="cd16922">
    <property type="entry name" value="HATPase_EvgS-ArcB-TorS-like"/>
    <property type="match status" value="1"/>
</dbReference>
<dbReference type="InterPro" id="IPR005467">
    <property type="entry name" value="His_kinase_dom"/>
</dbReference>
<organism evidence="7">
    <name type="scientific">Nannocystis exedens</name>
    <dbReference type="NCBI Taxonomy" id="54"/>
    <lineage>
        <taxon>Bacteria</taxon>
        <taxon>Pseudomonadati</taxon>
        <taxon>Myxococcota</taxon>
        <taxon>Polyangia</taxon>
        <taxon>Nannocystales</taxon>
        <taxon>Nannocystaceae</taxon>
        <taxon>Nannocystis</taxon>
    </lineage>
</organism>
<evidence type="ECO:0000256" key="3">
    <source>
        <dbReference type="ARBA" id="ARBA00022553"/>
    </source>
</evidence>